<feature type="region of interest" description="Disordered" evidence="1">
    <location>
        <begin position="163"/>
        <end position="184"/>
    </location>
</feature>
<dbReference type="InterPro" id="IPR021148">
    <property type="entry name" value="Polysacc_synth_dom"/>
</dbReference>
<evidence type="ECO:0000259" key="2">
    <source>
        <dbReference type="Pfam" id="PF04669"/>
    </source>
</evidence>
<reference evidence="3" key="1">
    <citation type="submission" date="2009-03" db="EMBL/GenBank/DDBJ databases">
        <title>Caligus rogercresseyi ESTs and full-length cDNAs.</title>
        <authorList>
            <person name="Yasuike M."/>
            <person name="von Schalburg K."/>
            <person name="Cooper G."/>
            <person name="Leong J."/>
            <person name="Jones S.R.M."/>
            <person name="Koop B.F."/>
        </authorList>
    </citation>
    <scope>NUCLEOTIDE SEQUENCE</scope>
    <source>
        <tissue evidence="3">Whole tissue</tissue>
    </source>
</reference>
<accession>C1BQ51</accession>
<dbReference type="PANTHER" id="PTHR13410:SF9">
    <property type="entry name" value="PROTEIN PBDC1"/>
    <property type="match status" value="1"/>
</dbReference>
<dbReference type="InterPro" id="IPR023139">
    <property type="entry name" value="PBDC1-like_dom_sf"/>
</dbReference>
<evidence type="ECO:0000256" key="1">
    <source>
        <dbReference type="SAM" id="MobiDB-lite"/>
    </source>
</evidence>
<dbReference type="Gene3D" id="1.10.3560.10">
    <property type="entry name" value="yst0336 like domain"/>
    <property type="match status" value="1"/>
</dbReference>
<feature type="compositionally biased region" description="Basic and acidic residues" evidence="1">
    <location>
        <begin position="165"/>
        <end position="174"/>
    </location>
</feature>
<dbReference type="AlphaFoldDB" id="C1BQ51"/>
<dbReference type="PANTHER" id="PTHR13410">
    <property type="entry name" value="PROTEIN PBDC1"/>
    <property type="match status" value="1"/>
</dbReference>
<dbReference type="GO" id="GO:0005737">
    <property type="term" value="C:cytoplasm"/>
    <property type="evidence" value="ECO:0007669"/>
    <property type="project" value="TreeGrafter"/>
</dbReference>
<feature type="domain" description="Polysaccharide biosynthesis" evidence="2">
    <location>
        <begin position="32"/>
        <end position="156"/>
    </location>
</feature>
<organism evidence="3">
    <name type="scientific">Caligus rogercresseyi</name>
    <name type="common">Sea louse</name>
    <dbReference type="NCBI Taxonomy" id="217165"/>
    <lineage>
        <taxon>Eukaryota</taxon>
        <taxon>Metazoa</taxon>
        <taxon>Ecdysozoa</taxon>
        <taxon>Arthropoda</taxon>
        <taxon>Crustacea</taxon>
        <taxon>Multicrustacea</taxon>
        <taxon>Hexanauplia</taxon>
        <taxon>Copepoda</taxon>
        <taxon>Siphonostomatoida</taxon>
        <taxon>Caligidae</taxon>
        <taxon>Caligus</taxon>
    </lineage>
</organism>
<dbReference type="EMBL" id="BT076730">
    <property type="protein sequence ID" value="ACO11154.1"/>
    <property type="molecule type" value="mRNA"/>
</dbReference>
<proteinExistence type="evidence at transcript level"/>
<dbReference type="InterPro" id="IPR008476">
    <property type="entry name" value="PBDC1_metazoa/fungi"/>
</dbReference>
<evidence type="ECO:0000313" key="3">
    <source>
        <dbReference type="EMBL" id="ACO11154.1"/>
    </source>
</evidence>
<dbReference type="Pfam" id="PF04669">
    <property type="entry name" value="PBDC1"/>
    <property type="match status" value="1"/>
</dbReference>
<name>C1BQ51_CALRO</name>
<sequence length="203" mass="23126">MSVARGVGAEGLIAAAETLGRPSDEFGNDERVEAIWVMKAIEHADVYFNILCSITPSQLTRLSPDDEAIHSKFKSTFPDLEVKVIKESDLKSAENKEKWRAFCKDFEHIEDYNFGTLLRLDSALDYSEENSIITTKIHFYAIEIARNRLCYNDVIKSKYKPKARKPSEAIKEADAPPPPNRQFTKEVEHELQQILTGDHQLLQ</sequence>
<protein>
    <submittedName>
        <fullName evidence="3">UPF0368 protein Cxorf26 homolog</fullName>
    </submittedName>
</protein>
<gene>
    <name evidence="3" type="primary">CX026</name>
</gene>